<dbReference type="InterPro" id="IPR023631">
    <property type="entry name" value="Amidase_dom"/>
</dbReference>
<dbReference type="RefSeq" id="WP_094862118.1">
    <property type="nucleotide sequence ID" value="NZ_NKYE01000004.1"/>
</dbReference>
<accession>A0A263D5E7</accession>
<dbReference type="Proteomes" id="UP000242444">
    <property type="component" value="Unassembled WGS sequence"/>
</dbReference>
<dbReference type="Gene3D" id="3.90.1300.10">
    <property type="entry name" value="Amidase signature (AS) domain"/>
    <property type="match status" value="1"/>
</dbReference>
<protein>
    <submittedName>
        <fullName evidence="3">Amidase</fullName>
    </submittedName>
</protein>
<dbReference type="SUPFAM" id="SSF75304">
    <property type="entry name" value="Amidase signature (AS) enzymes"/>
    <property type="match status" value="1"/>
</dbReference>
<dbReference type="EMBL" id="NKYE01000004">
    <property type="protein sequence ID" value="OZM73601.1"/>
    <property type="molecule type" value="Genomic_DNA"/>
</dbReference>
<comment type="similarity">
    <text evidence="1">Belongs to the amidase family.</text>
</comment>
<evidence type="ECO:0000313" key="4">
    <source>
        <dbReference type="Proteomes" id="UP000242444"/>
    </source>
</evidence>
<dbReference type="Pfam" id="PF01425">
    <property type="entry name" value="Amidase"/>
    <property type="match status" value="1"/>
</dbReference>
<feature type="domain" description="Amidase" evidence="2">
    <location>
        <begin position="22"/>
        <end position="425"/>
    </location>
</feature>
<comment type="caution">
    <text evidence="3">The sequence shown here is derived from an EMBL/GenBank/DDBJ whole genome shotgun (WGS) entry which is preliminary data.</text>
</comment>
<dbReference type="PANTHER" id="PTHR11895:SF7">
    <property type="entry name" value="GLUTAMYL-TRNA(GLN) AMIDOTRANSFERASE SUBUNIT A, MITOCHONDRIAL"/>
    <property type="match status" value="1"/>
</dbReference>
<dbReference type="InParanoid" id="A0A263D5E7"/>
<dbReference type="InterPro" id="IPR036928">
    <property type="entry name" value="AS_sf"/>
</dbReference>
<evidence type="ECO:0000313" key="3">
    <source>
        <dbReference type="EMBL" id="OZM73601.1"/>
    </source>
</evidence>
<dbReference type="InterPro" id="IPR000120">
    <property type="entry name" value="Amidase"/>
</dbReference>
<proteinExistence type="inferred from homology"/>
<dbReference type="PANTHER" id="PTHR11895">
    <property type="entry name" value="TRANSAMIDASE"/>
    <property type="match status" value="1"/>
</dbReference>
<evidence type="ECO:0000259" key="2">
    <source>
        <dbReference type="Pfam" id="PF01425"/>
    </source>
</evidence>
<organism evidence="3 4">
    <name type="scientific">Amycolatopsis antarctica</name>
    <dbReference type="NCBI Taxonomy" id="1854586"/>
    <lineage>
        <taxon>Bacteria</taxon>
        <taxon>Bacillati</taxon>
        <taxon>Actinomycetota</taxon>
        <taxon>Actinomycetes</taxon>
        <taxon>Pseudonocardiales</taxon>
        <taxon>Pseudonocardiaceae</taxon>
        <taxon>Amycolatopsis</taxon>
    </lineage>
</organism>
<dbReference type="OrthoDB" id="182039at2"/>
<name>A0A263D5E7_9PSEU</name>
<gene>
    <name evidence="3" type="ORF">CFN78_08700</name>
</gene>
<sequence>MTETAARTATAVRGGELDPVSVTERALDRIAAADGILGSFRHVRAEEAVAEARALVRRPDLADLPLAGVPVAVKDVTAIEGEYASWGSRATSRAPATADGDVPARLRAAGAVVVGITRVPELCVWPMSDSPYGVARNPWEPSYAAGGSSGGSAAAVAGGLVPVAHGTDGLGSVRLPAAMCGLVGVKPGRGVIPETGSPGWFGMSTHGSMATTVEDAALLLGVLADRPELGRVREPGPLRLAVSTQVPLTHAPVPAPLRAAAERVGELLGGAGHHVERATPRYGVAPVLGILTRWFAGPHEQAEHYDRALLQRRTRAHLRVGGALRRAGVVRDETAERWQAVAAEFFAEHDVLITPALATLPPKAGPWNERSWPSNAVRAVRVAGFAGLWNLAGYPAMSVPAGRHPSGLPVGVQLVAAPGGEARLLGLAAQLEGLAPWPRTPTG</sequence>
<keyword evidence="4" id="KW-1185">Reference proteome</keyword>
<reference evidence="3 4" key="1">
    <citation type="submission" date="2017-07" db="EMBL/GenBank/DDBJ databases">
        <title>Amycolatopsis antarcticus sp. nov., isolated from the surface of an Antarcticus brown macroalga.</title>
        <authorList>
            <person name="Wang J."/>
            <person name="Leiva S."/>
            <person name="Huang J."/>
            <person name="Huang Y."/>
        </authorList>
    </citation>
    <scope>NUCLEOTIDE SEQUENCE [LARGE SCALE GENOMIC DNA]</scope>
    <source>
        <strain evidence="3 4">AU-G6</strain>
    </source>
</reference>
<evidence type="ECO:0000256" key="1">
    <source>
        <dbReference type="ARBA" id="ARBA00009199"/>
    </source>
</evidence>
<dbReference type="AlphaFoldDB" id="A0A263D5E7"/>
<dbReference type="GO" id="GO:0003824">
    <property type="term" value="F:catalytic activity"/>
    <property type="evidence" value="ECO:0007669"/>
    <property type="project" value="InterPro"/>
</dbReference>